<feature type="domain" description="LOB" evidence="3">
    <location>
        <begin position="15"/>
        <end position="117"/>
    </location>
</feature>
<feature type="compositionally biased region" description="Polar residues" evidence="2">
    <location>
        <begin position="235"/>
        <end position="252"/>
    </location>
</feature>
<evidence type="ECO:0000313" key="5">
    <source>
        <dbReference type="Proteomes" id="UP001054889"/>
    </source>
</evidence>
<comment type="caution">
    <text evidence="4">The sequence shown here is derived from an EMBL/GenBank/DDBJ whole genome shotgun (WGS) entry which is preliminary data.</text>
</comment>
<keyword evidence="5" id="KW-1185">Reference proteome</keyword>
<dbReference type="PROSITE" id="PS50891">
    <property type="entry name" value="LOB"/>
    <property type="match status" value="1"/>
</dbReference>
<reference evidence="4" key="2">
    <citation type="submission" date="2021-12" db="EMBL/GenBank/DDBJ databases">
        <title>Resequencing data analysis of finger millet.</title>
        <authorList>
            <person name="Hatakeyama M."/>
            <person name="Aluri S."/>
            <person name="Balachadran M.T."/>
            <person name="Sivarajan S.R."/>
            <person name="Poveda L."/>
            <person name="Shimizu-Inatsugi R."/>
            <person name="Schlapbach R."/>
            <person name="Sreeman S.M."/>
            <person name="Shimizu K.K."/>
        </authorList>
    </citation>
    <scope>NUCLEOTIDE SEQUENCE</scope>
</reference>
<organism evidence="4 5">
    <name type="scientific">Eleusine coracana subsp. coracana</name>
    <dbReference type="NCBI Taxonomy" id="191504"/>
    <lineage>
        <taxon>Eukaryota</taxon>
        <taxon>Viridiplantae</taxon>
        <taxon>Streptophyta</taxon>
        <taxon>Embryophyta</taxon>
        <taxon>Tracheophyta</taxon>
        <taxon>Spermatophyta</taxon>
        <taxon>Magnoliopsida</taxon>
        <taxon>Liliopsida</taxon>
        <taxon>Poales</taxon>
        <taxon>Poaceae</taxon>
        <taxon>PACMAD clade</taxon>
        <taxon>Chloridoideae</taxon>
        <taxon>Cynodonteae</taxon>
        <taxon>Eleusininae</taxon>
        <taxon>Eleusine</taxon>
    </lineage>
</organism>
<dbReference type="Pfam" id="PF03195">
    <property type="entry name" value="LOB"/>
    <property type="match status" value="2"/>
</dbReference>
<dbReference type="Proteomes" id="UP001054889">
    <property type="component" value="Unassembled WGS sequence"/>
</dbReference>
<evidence type="ECO:0000256" key="2">
    <source>
        <dbReference type="SAM" id="MobiDB-lite"/>
    </source>
</evidence>
<comment type="similarity">
    <text evidence="1">Belongs to the LOB domain-containing protein family.</text>
</comment>
<sequence length="307" mass="32951">MSDSKGKGVMQWSGEACAACQHLQHACGPECVFAPHFPASEGPARFAMVDARFGADHVGLVLCSLSREQQVEAVREFVFEAQRPGAAVVRPAAPPEGTRPPCAACKHLRQKCEPNCMYKPDFPVDSDPERFARAYAVYEAHKSVYEARRPQHDPVDGVTSNVSILETAVKMLEKLVAARGEEIHRRGGGFQALPDAVAGITDFVTPLHEELVKEMTPYAPGSSTGVTAAAVPGPAQSSTDIHMQQQPSQVSTAAADVQDPAGLPEEEDAGDEPSQGRAFSLPSASDPCYLLKSTVYLPCPYPVFLTY</sequence>
<proteinExistence type="inferred from homology"/>
<evidence type="ECO:0000256" key="1">
    <source>
        <dbReference type="ARBA" id="ARBA00005474"/>
    </source>
</evidence>
<dbReference type="InterPro" id="IPR004883">
    <property type="entry name" value="LOB"/>
</dbReference>
<dbReference type="EMBL" id="BQKI01000017">
    <property type="protein sequence ID" value="GJN10224.1"/>
    <property type="molecule type" value="Genomic_DNA"/>
</dbReference>
<accession>A0AAV5DHD0</accession>
<name>A0AAV5DHD0_ELECO</name>
<dbReference type="PANTHER" id="PTHR31301:SF68">
    <property type="entry name" value="LOB DOMAIN-CONTAINING PROTEIN 32-RELATED"/>
    <property type="match status" value="1"/>
</dbReference>
<reference evidence="4" key="1">
    <citation type="journal article" date="2018" name="DNA Res.">
        <title>Multiple hybrid de novo genome assembly of finger millet, an orphan allotetraploid crop.</title>
        <authorList>
            <person name="Hatakeyama M."/>
            <person name="Aluri S."/>
            <person name="Balachadran M.T."/>
            <person name="Sivarajan S.R."/>
            <person name="Patrignani A."/>
            <person name="Gruter S."/>
            <person name="Poveda L."/>
            <person name="Shimizu-Inatsugi R."/>
            <person name="Baeten J."/>
            <person name="Francoijs K.J."/>
            <person name="Nataraja K.N."/>
            <person name="Reddy Y.A.N."/>
            <person name="Phadnis S."/>
            <person name="Ravikumar R.L."/>
            <person name="Schlapbach R."/>
            <person name="Sreeman S.M."/>
            <person name="Shimizu K.K."/>
        </authorList>
    </citation>
    <scope>NUCLEOTIDE SEQUENCE</scope>
</reference>
<gene>
    <name evidence="4" type="primary">ga28301</name>
    <name evidence="4" type="ORF">PR202_ga28301</name>
</gene>
<feature type="region of interest" description="Disordered" evidence="2">
    <location>
        <begin position="222"/>
        <end position="279"/>
    </location>
</feature>
<evidence type="ECO:0000313" key="4">
    <source>
        <dbReference type="EMBL" id="GJN10224.1"/>
    </source>
</evidence>
<evidence type="ECO:0000259" key="3">
    <source>
        <dbReference type="PROSITE" id="PS50891"/>
    </source>
</evidence>
<protein>
    <recommendedName>
        <fullName evidence="3">LOB domain-containing protein</fullName>
    </recommendedName>
</protein>
<dbReference type="PANTHER" id="PTHR31301">
    <property type="entry name" value="LOB DOMAIN-CONTAINING PROTEIN 4-RELATED"/>
    <property type="match status" value="1"/>
</dbReference>
<dbReference type="AlphaFoldDB" id="A0AAV5DHD0"/>